<reference evidence="1 2" key="1">
    <citation type="submission" date="2019-08" db="EMBL/GenBank/DDBJ databases">
        <title>A chromosome-level genome assembly, high-density linkage maps, and genome scans reveal the genomic architecture of hybrid incompatibilities underlying speciation via character displacement in darters (Percidae: Etheostominae).</title>
        <authorList>
            <person name="Moran R.L."/>
            <person name="Catchen J.M."/>
            <person name="Fuller R.C."/>
        </authorList>
    </citation>
    <scope>NUCLEOTIDE SEQUENCE [LARGE SCALE GENOMIC DNA]</scope>
    <source>
        <strain evidence="1">EspeVRDwgs_2016</strain>
        <tissue evidence="1">Muscle</tissue>
    </source>
</reference>
<accession>A0A5J5DN71</accession>
<dbReference type="EMBL" id="VOFY01000002">
    <property type="protein sequence ID" value="KAA8594682.1"/>
    <property type="molecule type" value="Genomic_DNA"/>
</dbReference>
<gene>
    <name evidence="1" type="ORF">FQN60_011817</name>
</gene>
<sequence>MLSSGTFTGVLQPASPDLAAAIQSSNRLIHRLHGCLSLNLLMKLKYGC</sequence>
<comment type="caution">
    <text evidence="1">The sequence shown here is derived from an EMBL/GenBank/DDBJ whole genome shotgun (WGS) entry which is preliminary data.</text>
</comment>
<evidence type="ECO:0000313" key="1">
    <source>
        <dbReference type="EMBL" id="KAA8594682.1"/>
    </source>
</evidence>
<name>A0A5J5DN71_9PERO</name>
<dbReference type="AlphaFoldDB" id="A0A5J5DN71"/>
<evidence type="ECO:0000313" key="2">
    <source>
        <dbReference type="Proteomes" id="UP000327493"/>
    </source>
</evidence>
<proteinExistence type="predicted"/>
<dbReference type="Proteomes" id="UP000327493">
    <property type="component" value="Chromosome 2"/>
</dbReference>
<protein>
    <submittedName>
        <fullName evidence="1">Uncharacterized protein</fullName>
    </submittedName>
</protein>
<organism evidence="1 2">
    <name type="scientific">Etheostoma spectabile</name>
    <name type="common">orangethroat darter</name>
    <dbReference type="NCBI Taxonomy" id="54343"/>
    <lineage>
        <taxon>Eukaryota</taxon>
        <taxon>Metazoa</taxon>
        <taxon>Chordata</taxon>
        <taxon>Craniata</taxon>
        <taxon>Vertebrata</taxon>
        <taxon>Euteleostomi</taxon>
        <taxon>Actinopterygii</taxon>
        <taxon>Neopterygii</taxon>
        <taxon>Teleostei</taxon>
        <taxon>Neoteleostei</taxon>
        <taxon>Acanthomorphata</taxon>
        <taxon>Eupercaria</taxon>
        <taxon>Perciformes</taxon>
        <taxon>Percoidei</taxon>
        <taxon>Percidae</taxon>
        <taxon>Etheostomatinae</taxon>
        <taxon>Etheostoma</taxon>
    </lineage>
</organism>
<keyword evidence="2" id="KW-1185">Reference proteome</keyword>